<organism evidence="1 2">
    <name type="scientific">Mesorhizobium australicum</name>
    <dbReference type="NCBI Taxonomy" id="536018"/>
    <lineage>
        <taxon>Bacteria</taxon>
        <taxon>Pseudomonadati</taxon>
        <taxon>Pseudomonadota</taxon>
        <taxon>Alphaproteobacteria</taxon>
        <taxon>Hyphomicrobiales</taxon>
        <taxon>Phyllobacteriaceae</taxon>
        <taxon>Mesorhizobium</taxon>
    </lineage>
</organism>
<dbReference type="OrthoDB" id="2853714at2"/>
<evidence type="ECO:0000313" key="1">
    <source>
        <dbReference type="EMBL" id="SMH56470.1"/>
    </source>
</evidence>
<sequence length="131" mass="14832">MQESITFDVDEIRLQVNADKEWTLAARYWYARIRFSIGADRYFMRVEDGRVTEFVAGTQGFDPYQIDIGAPAEVWEKMLAKVPPAYCQSFLPAQLFFGATLGGDLAAIYSHYAALERILAVMRRCHNAVAA</sequence>
<dbReference type="AlphaFoldDB" id="A0A1X7PXV9"/>
<dbReference type="RefSeq" id="WP_085467124.1">
    <property type="nucleotide sequence ID" value="NZ_FXBL01000004.1"/>
</dbReference>
<dbReference type="Proteomes" id="UP000193083">
    <property type="component" value="Unassembled WGS sequence"/>
</dbReference>
<reference evidence="1 2" key="1">
    <citation type="submission" date="2017-04" db="EMBL/GenBank/DDBJ databases">
        <authorList>
            <person name="Afonso C.L."/>
            <person name="Miller P.J."/>
            <person name="Scott M.A."/>
            <person name="Spackman E."/>
            <person name="Goraichik I."/>
            <person name="Dimitrov K.M."/>
            <person name="Suarez D.L."/>
            <person name="Swayne D.E."/>
        </authorList>
    </citation>
    <scope>NUCLEOTIDE SEQUENCE [LARGE SCALE GENOMIC DNA]</scope>
    <source>
        <strain evidence="1 2">B5P</strain>
    </source>
</reference>
<protein>
    <submittedName>
        <fullName evidence="1">Uncharacterized protein</fullName>
    </submittedName>
</protein>
<evidence type="ECO:0000313" key="2">
    <source>
        <dbReference type="Proteomes" id="UP000193083"/>
    </source>
</evidence>
<proteinExistence type="predicted"/>
<keyword evidence="2" id="KW-1185">Reference proteome</keyword>
<gene>
    <name evidence="1" type="ORF">SAMN02982922_5548</name>
</gene>
<dbReference type="EMBL" id="FXBL01000004">
    <property type="protein sequence ID" value="SMH56470.1"/>
    <property type="molecule type" value="Genomic_DNA"/>
</dbReference>
<name>A0A1X7PXV9_9HYPH</name>
<accession>A0A1X7PXV9</accession>